<dbReference type="GO" id="GO:0042777">
    <property type="term" value="P:proton motive force-driven plasma membrane ATP synthesis"/>
    <property type="evidence" value="ECO:0007669"/>
    <property type="project" value="UniProtKB-UniRule"/>
</dbReference>
<dbReference type="Pfam" id="PF00006">
    <property type="entry name" value="ATP-synt_ab"/>
    <property type="match status" value="1"/>
</dbReference>
<comment type="caution">
    <text evidence="8">The sequence shown here is derived from an EMBL/GenBank/DDBJ whole genome shotgun (WGS) entry which is preliminary data.</text>
</comment>
<dbReference type="PIRSF" id="PIRSF039114">
    <property type="entry name" value="V-ATPsynth_beta/V-ATPase_B"/>
    <property type="match status" value="1"/>
</dbReference>
<dbReference type="Pfam" id="PF22919">
    <property type="entry name" value="ATP-synt_VA_C"/>
    <property type="match status" value="1"/>
</dbReference>
<dbReference type="InterPro" id="IPR022879">
    <property type="entry name" value="V-ATPase_su_B/beta"/>
</dbReference>
<dbReference type="SUPFAM" id="SSF50615">
    <property type="entry name" value="N-terminal domain of alpha and beta subunits of F1 ATP synthase"/>
    <property type="match status" value="1"/>
</dbReference>
<dbReference type="NCBIfam" id="NF003235">
    <property type="entry name" value="PRK04196.1"/>
    <property type="match status" value="1"/>
</dbReference>
<evidence type="ECO:0000256" key="1">
    <source>
        <dbReference type="ARBA" id="ARBA00008936"/>
    </source>
</evidence>
<keyword evidence="4" id="KW-0375">Hydrogen ion transport</keyword>
<dbReference type="HAMAP" id="MF_00310">
    <property type="entry name" value="ATP_synth_B_arch"/>
    <property type="match status" value="1"/>
</dbReference>
<evidence type="ECO:0000259" key="5">
    <source>
        <dbReference type="Pfam" id="PF00006"/>
    </source>
</evidence>
<organism evidence="8">
    <name type="scientific">candidate division WOR-3 bacterium</name>
    <dbReference type="NCBI Taxonomy" id="2052148"/>
    <lineage>
        <taxon>Bacteria</taxon>
        <taxon>Bacteria division WOR-3</taxon>
    </lineage>
</organism>
<evidence type="ECO:0000313" key="9">
    <source>
        <dbReference type="EMBL" id="HFJ54179.1"/>
    </source>
</evidence>
<dbReference type="CDD" id="cd01135">
    <property type="entry name" value="V_A-ATPase_B"/>
    <property type="match status" value="1"/>
</dbReference>
<feature type="domain" description="ATPase F1/V1/A1 complex alpha/beta subunit N-terminal" evidence="6">
    <location>
        <begin position="8"/>
        <end position="74"/>
    </location>
</feature>
<dbReference type="PANTHER" id="PTHR43389">
    <property type="entry name" value="V-TYPE PROTON ATPASE SUBUNIT B"/>
    <property type="match status" value="1"/>
</dbReference>
<accession>A0A7C1T141</accession>
<dbReference type="GO" id="GO:0046933">
    <property type="term" value="F:proton-transporting ATP synthase activity, rotational mechanism"/>
    <property type="evidence" value="ECO:0007669"/>
    <property type="project" value="UniProtKB-UniRule"/>
</dbReference>
<evidence type="ECO:0000256" key="3">
    <source>
        <dbReference type="ARBA" id="ARBA00023065"/>
    </source>
</evidence>
<dbReference type="InterPro" id="IPR027417">
    <property type="entry name" value="P-loop_NTPase"/>
</dbReference>
<keyword evidence="3 4" id="KW-0406">Ion transport</keyword>
<protein>
    <recommendedName>
        <fullName evidence="4">V-type ATP synthase beta chain</fullName>
    </recommendedName>
    <alternativeName>
        <fullName evidence="4">V-ATPase subunit B</fullName>
    </alternativeName>
</protein>
<dbReference type="GO" id="GO:0005524">
    <property type="term" value="F:ATP binding"/>
    <property type="evidence" value="ECO:0007669"/>
    <property type="project" value="UniProtKB-UniRule"/>
</dbReference>
<dbReference type="InterPro" id="IPR000194">
    <property type="entry name" value="ATPase_F1/V1/A1_a/bsu_nucl-bd"/>
</dbReference>
<dbReference type="InterPro" id="IPR004100">
    <property type="entry name" value="ATPase_F1/V1/A1_a/bsu_N"/>
</dbReference>
<evidence type="ECO:0000256" key="2">
    <source>
        <dbReference type="ARBA" id="ARBA00022448"/>
    </source>
</evidence>
<comment type="function">
    <text evidence="4">Produces ATP from ADP in the presence of a proton gradient across the membrane. The V-type beta chain is a regulatory subunit.</text>
</comment>
<sequence>MIKEYRSVSSVSGPLLVVEGVSGVKYAELVEIRLPSGERRRGQVLEVNRDRALVQVFEGTRGIDVPKAGVRFLGRGIELAVSEEMLGRVFDGLGAPRDGGPPIIPKQRLDINGAPINPCAREYPNEFIQTGISAIDGLNTLVRGQKLPIFSGTGLPHNRLAAQIARQAKVLGKEERFAVVFAAMGITFEEAQFFIDDFTRSGALSRTVLFLNLADEPAIERIATPRTALTCAEYLAFELGMHVLVILTDMTNYCEALREISAARKEVPGRRGYPGYLYTDLASIYERCGRIKDRTGSITMIPILTMPEDDKTHPIPDLTGYITEGQIILSRAMHLKNIAPPIDVLPSLSRLKDKGIGAGKTREDHADLFNQLYACYARGKEAEELQVILGEAALTELDRLYIDFARTFERRYIAQGEYENRSIETTLNLGWELLSVFPKSELKRVRPALLEKYYPK</sequence>
<dbReference type="GO" id="GO:0045259">
    <property type="term" value="C:proton-transporting ATP synthase complex"/>
    <property type="evidence" value="ECO:0007669"/>
    <property type="project" value="UniProtKB-ARBA"/>
</dbReference>
<dbReference type="CDD" id="cd18118">
    <property type="entry name" value="ATP-synt_V_A-type_beta_N"/>
    <property type="match status" value="1"/>
</dbReference>
<dbReference type="InterPro" id="IPR036121">
    <property type="entry name" value="ATPase_F1/V1/A1_a/bsu_N_sf"/>
</dbReference>
<dbReference type="SUPFAM" id="SSF52540">
    <property type="entry name" value="P-loop containing nucleoside triphosphate hydrolases"/>
    <property type="match status" value="1"/>
</dbReference>
<evidence type="ECO:0000259" key="6">
    <source>
        <dbReference type="Pfam" id="PF02874"/>
    </source>
</evidence>
<evidence type="ECO:0000313" key="8">
    <source>
        <dbReference type="EMBL" id="HEA87151.1"/>
    </source>
</evidence>
<dbReference type="Pfam" id="PF02874">
    <property type="entry name" value="ATP-synt_ab_N"/>
    <property type="match status" value="1"/>
</dbReference>
<dbReference type="PANTHER" id="PTHR43389:SF4">
    <property type="entry name" value="V-TYPE PROTON ATPASE SUBUNIT B"/>
    <property type="match status" value="1"/>
</dbReference>
<keyword evidence="2 4" id="KW-0813">Transport</keyword>
<keyword evidence="4" id="KW-0066">ATP synthesis</keyword>
<dbReference type="EMBL" id="DSLG01000004">
    <property type="protein sequence ID" value="HEA87151.1"/>
    <property type="molecule type" value="Genomic_DNA"/>
</dbReference>
<dbReference type="AlphaFoldDB" id="A0A7C1T141"/>
<dbReference type="CDD" id="cd18112">
    <property type="entry name" value="ATP-synt_V_A-type_beta_C"/>
    <property type="match status" value="1"/>
</dbReference>
<evidence type="ECO:0000259" key="7">
    <source>
        <dbReference type="Pfam" id="PF22919"/>
    </source>
</evidence>
<gene>
    <name evidence="4" type="primary">atpB</name>
    <name evidence="8" type="ORF">ENP94_03980</name>
    <name evidence="9" type="ORF">ENS16_05765</name>
</gene>
<feature type="domain" description="ATPase F1/V1/A1 complex alpha/beta subunit nucleotide-binding" evidence="5">
    <location>
        <begin position="131"/>
        <end position="349"/>
    </location>
</feature>
<dbReference type="InterPro" id="IPR020003">
    <property type="entry name" value="ATPase_a/bsu_AS"/>
</dbReference>
<feature type="domain" description="ATP synthase A/B type C-terminal" evidence="7">
    <location>
        <begin position="354"/>
        <end position="454"/>
    </location>
</feature>
<dbReference type="InterPro" id="IPR055190">
    <property type="entry name" value="ATP-synt_VA_C"/>
</dbReference>
<proteinExistence type="inferred from homology"/>
<name>A0A7C1T141_UNCW3</name>
<reference evidence="8" key="1">
    <citation type="journal article" date="2020" name="mSystems">
        <title>Genome- and Community-Level Interaction Insights into Carbon Utilization and Element Cycling Functions of Hydrothermarchaeota in Hydrothermal Sediment.</title>
        <authorList>
            <person name="Zhou Z."/>
            <person name="Liu Y."/>
            <person name="Xu W."/>
            <person name="Pan J."/>
            <person name="Luo Z.H."/>
            <person name="Li M."/>
        </authorList>
    </citation>
    <scope>NUCLEOTIDE SEQUENCE [LARGE SCALE GENOMIC DNA]</scope>
    <source>
        <strain evidence="8">SpSt-265</strain>
        <strain evidence="9">SpSt-465</strain>
    </source>
</reference>
<dbReference type="EMBL" id="DSTU01000007">
    <property type="protein sequence ID" value="HFJ54179.1"/>
    <property type="molecule type" value="Genomic_DNA"/>
</dbReference>
<comment type="similarity">
    <text evidence="1 4">Belongs to the ATPase alpha/beta chains family.</text>
</comment>
<dbReference type="PROSITE" id="PS00152">
    <property type="entry name" value="ATPASE_ALPHA_BETA"/>
    <property type="match status" value="1"/>
</dbReference>
<dbReference type="Gene3D" id="3.40.50.12240">
    <property type="match status" value="1"/>
</dbReference>
<evidence type="ECO:0000256" key="4">
    <source>
        <dbReference type="HAMAP-Rule" id="MF_00310"/>
    </source>
</evidence>
<dbReference type="SUPFAM" id="SSF47917">
    <property type="entry name" value="C-terminal domain of alpha and beta subunits of F1 ATP synthase"/>
    <property type="match status" value="1"/>
</dbReference>